<keyword evidence="1" id="KW-1133">Transmembrane helix</keyword>
<keyword evidence="1" id="KW-0472">Membrane</keyword>
<keyword evidence="1" id="KW-0812">Transmembrane</keyword>
<organism evidence="2">
    <name type="scientific">Siphoviridae sp. ctnFV5</name>
    <dbReference type="NCBI Taxonomy" id="2823600"/>
    <lineage>
        <taxon>Viruses</taxon>
        <taxon>Duplodnaviria</taxon>
        <taxon>Heunggongvirae</taxon>
        <taxon>Uroviricota</taxon>
        <taxon>Caudoviricetes</taxon>
    </lineage>
</organism>
<dbReference type="Pfam" id="PF09889">
    <property type="entry name" value="DUF2116"/>
    <property type="match status" value="1"/>
</dbReference>
<proteinExistence type="predicted"/>
<accession>A0A8S5L7G0</accession>
<name>A0A8S5L7G0_9CAUD</name>
<dbReference type="EMBL" id="BK014647">
    <property type="protein sequence ID" value="DAD65698.1"/>
    <property type="molecule type" value="Genomic_DNA"/>
</dbReference>
<dbReference type="InterPro" id="IPR019216">
    <property type="entry name" value="DUF2116_treble_clef"/>
</dbReference>
<sequence length="60" mass="7139">MSLIHCPECKKQISNTAKECPNCGYQLEKERKKENDKRMMFLYVIIFIVFFIALKILKIV</sequence>
<reference evidence="2" key="1">
    <citation type="journal article" date="2021" name="Proc. Natl. Acad. Sci. U.S.A.">
        <title>A Catalog of Tens of Thousands of Viruses from Human Metagenomes Reveals Hidden Associations with Chronic Diseases.</title>
        <authorList>
            <person name="Tisza M.J."/>
            <person name="Buck C.B."/>
        </authorList>
    </citation>
    <scope>NUCLEOTIDE SEQUENCE</scope>
    <source>
        <strain evidence="2">CtnFV5</strain>
    </source>
</reference>
<feature type="transmembrane region" description="Helical" evidence="1">
    <location>
        <begin position="39"/>
        <end position="57"/>
    </location>
</feature>
<evidence type="ECO:0000313" key="2">
    <source>
        <dbReference type="EMBL" id="DAD65698.1"/>
    </source>
</evidence>
<evidence type="ECO:0000256" key="1">
    <source>
        <dbReference type="SAM" id="Phobius"/>
    </source>
</evidence>
<protein>
    <submittedName>
        <fullName evidence="2">Zinc-ribbon containing domain protein</fullName>
    </submittedName>
</protein>